<keyword evidence="3 7" id="KW-0808">Transferase</keyword>
<accession>D5BSR2</accession>
<dbReference type="RefSeq" id="WP_013045938.1">
    <property type="nucleotide sequence ID" value="NC_014010.1"/>
</dbReference>
<keyword evidence="6" id="KW-0414">Isoprene biosynthesis</keyword>
<gene>
    <name evidence="8" type="ordered locus">SAR116_1066</name>
</gene>
<dbReference type="CDD" id="cd00685">
    <property type="entry name" value="Trans_IPPS_HT"/>
    <property type="match status" value="1"/>
</dbReference>
<keyword evidence="4" id="KW-0479">Metal-binding</keyword>
<keyword evidence="5" id="KW-0460">Magnesium</keyword>
<dbReference type="EC" id="2.5.1.10" evidence="8"/>
<sequence length="302" mass="31574">MTDFTAQLATDADQCADMLDMIFNAQSMQAPRLVDAMRYAVLNGGKRMRAGLVLGAARLAATESDASTYIDSRALRVAAALECLHAYSLIHDDLPAMDDADTRRGKSSCHIAYDEATAILAGDALQTLAFEILADDATHPDPAVRVALVTTLARASGLAGMAGGQMLDLQAETRTLTLAETEQMQMMKTGALIVCAASCGALVGEASSTLVNAIVAYADKLGLAFQIADDLLDYDGDSDGMGKPVGQDAIKGKASFVTLMGVAKAKTEATSLVDNAQMALAPWQDAAAYLRALAGFAVARRS</sequence>
<dbReference type="GO" id="GO:0004337">
    <property type="term" value="F:(2E,6E)-farnesyl diphosphate synthase activity"/>
    <property type="evidence" value="ECO:0007669"/>
    <property type="project" value="UniProtKB-EC"/>
</dbReference>
<evidence type="ECO:0000256" key="1">
    <source>
        <dbReference type="ARBA" id="ARBA00001946"/>
    </source>
</evidence>
<dbReference type="SUPFAM" id="SSF48576">
    <property type="entry name" value="Terpenoid synthases"/>
    <property type="match status" value="1"/>
</dbReference>
<dbReference type="STRING" id="488538.SAR116_1066"/>
<dbReference type="KEGG" id="apb:SAR116_1066"/>
<dbReference type="EC" id="2.5.1.1" evidence="8"/>
<dbReference type="SFLD" id="SFLDG01017">
    <property type="entry name" value="Polyprenyl_Transferase_Like"/>
    <property type="match status" value="1"/>
</dbReference>
<evidence type="ECO:0000256" key="5">
    <source>
        <dbReference type="ARBA" id="ARBA00022842"/>
    </source>
</evidence>
<dbReference type="PANTHER" id="PTHR43281:SF1">
    <property type="entry name" value="FARNESYL DIPHOSPHATE SYNTHASE"/>
    <property type="match status" value="1"/>
</dbReference>
<organism evidence="8 9">
    <name type="scientific">Puniceispirillum marinum (strain IMCC1322)</name>
    <dbReference type="NCBI Taxonomy" id="488538"/>
    <lineage>
        <taxon>Bacteria</taxon>
        <taxon>Pseudomonadati</taxon>
        <taxon>Pseudomonadota</taxon>
        <taxon>Alphaproteobacteria</taxon>
        <taxon>Candidatus Puniceispirillales</taxon>
        <taxon>Candidatus Puniceispirillaceae</taxon>
        <taxon>Candidatus Puniceispirillum</taxon>
    </lineage>
</organism>
<dbReference type="eggNOG" id="COG0142">
    <property type="taxonomic scope" value="Bacteria"/>
</dbReference>
<dbReference type="Gene3D" id="1.10.600.10">
    <property type="entry name" value="Farnesyl Diphosphate Synthase"/>
    <property type="match status" value="1"/>
</dbReference>
<dbReference type="AlphaFoldDB" id="D5BSR2"/>
<dbReference type="Proteomes" id="UP000007460">
    <property type="component" value="Chromosome"/>
</dbReference>
<dbReference type="GO" id="GO:0046872">
    <property type="term" value="F:metal ion binding"/>
    <property type="evidence" value="ECO:0007669"/>
    <property type="project" value="UniProtKB-KW"/>
</dbReference>
<dbReference type="InterPro" id="IPR053378">
    <property type="entry name" value="Prenyl_diphosphate_synthase"/>
</dbReference>
<dbReference type="SFLD" id="SFLDS00005">
    <property type="entry name" value="Isoprenoid_Synthase_Type_I"/>
    <property type="match status" value="1"/>
</dbReference>
<dbReference type="Pfam" id="PF00348">
    <property type="entry name" value="polyprenyl_synt"/>
    <property type="match status" value="1"/>
</dbReference>
<dbReference type="GO" id="GO:0005737">
    <property type="term" value="C:cytoplasm"/>
    <property type="evidence" value="ECO:0007669"/>
    <property type="project" value="UniProtKB-ARBA"/>
</dbReference>
<evidence type="ECO:0000256" key="7">
    <source>
        <dbReference type="RuleBase" id="RU004466"/>
    </source>
</evidence>
<evidence type="ECO:0000256" key="3">
    <source>
        <dbReference type="ARBA" id="ARBA00022679"/>
    </source>
</evidence>
<dbReference type="HOGENOM" id="CLU_014015_0_1_5"/>
<comment type="similarity">
    <text evidence="2 7">Belongs to the FPP/GGPP synthase family.</text>
</comment>
<evidence type="ECO:0000256" key="2">
    <source>
        <dbReference type="ARBA" id="ARBA00006706"/>
    </source>
</evidence>
<dbReference type="PROSITE" id="PS00723">
    <property type="entry name" value="POLYPRENYL_SYNTHASE_1"/>
    <property type="match status" value="1"/>
</dbReference>
<dbReference type="PROSITE" id="PS00444">
    <property type="entry name" value="POLYPRENYL_SYNTHASE_2"/>
    <property type="match status" value="1"/>
</dbReference>
<dbReference type="InterPro" id="IPR033749">
    <property type="entry name" value="Polyprenyl_synt_CS"/>
</dbReference>
<evidence type="ECO:0000313" key="8">
    <source>
        <dbReference type="EMBL" id="ADE39309.1"/>
    </source>
</evidence>
<dbReference type="GO" id="GO:0004161">
    <property type="term" value="F:dimethylallyltranstransferase activity"/>
    <property type="evidence" value="ECO:0007669"/>
    <property type="project" value="UniProtKB-EC"/>
</dbReference>
<evidence type="ECO:0000256" key="4">
    <source>
        <dbReference type="ARBA" id="ARBA00022723"/>
    </source>
</evidence>
<dbReference type="FunFam" id="1.10.600.10:FF:000001">
    <property type="entry name" value="Geranylgeranyl diphosphate synthase"/>
    <property type="match status" value="1"/>
</dbReference>
<name>D5BSR2_PUNMI</name>
<dbReference type="EMBL" id="CP001751">
    <property type="protein sequence ID" value="ADE39309.1"/>
    <property type="molecule type" value="Genomic_DNA"/>
</dbReference>
<comment type="cofactor">
    <cofactor evidence="1">
        <name>Mg(2+)</name>
        <dbReference type="ChEBI" id="CHEBI:18420"/>
    </cofactor>
</comment>
<evidence type="ECO:0000256" key="6">
    <source>
        <dbReference type="ARBA" id="ARBA00023229"/>
    </source>
</evidence>
<dbReference type="PANTHER" id="PTHR43281">
    <property type="entry name" value="FARNESYL DIPHOSPHATE SYNTHASE"/>
    <property type="match status" value="1"/>
</dbReference>
<dbReference type="OrthoDB" id="9805316at2"/>
<proteinExistence type="inferred from homology"/>
<dbReference type="InterPro" id="IPR008949">
    <property type="entry name" value="Isoprenoid_synthase_dom_sf"/>
</dbReference>
<evidence type="ECO:0000313" key="9">
    <source>
        <dbReference type="Proteomes" id="UP000007460"/>
    </source>
</evidence>
<keyword evidence="9" id="KW-1185">Reference proteome</keyword>
<dbReference type="InterPro" id="IPR000092">
    <property type="entry name" value="Polyprenyl_synt"/>
</dbReference>
<dbReference type="NCBIfam" id="NF045485">
    <property type="entry name" value="FPPsyn"/>
    <property type="match status" value="1"/>
</dbReference>
<protein>
    <submittedName>
        <fullName evidence="8">Dimethylallyltransferase</fullName>
        <ecNumber evidence="8">2.5.1.1</ecNumber>
        <ecNumber evidence="8">2.5.1.10</ecNumber>
    </submittedName>
</protein>
<reference evidence="8 9" key="1">
    <citation type="journal article" date="2010" name="J. Bacteriol.">
        <title>Complete genome sequence of "Candidatus Puniceispirillum marinum" IMCC1322, a representative of the SAR116 clade in the Alphaproteobacteria.</title>
        <authorList>
            <person name="Oh H.M."/>
            <person name="Kwon K.K."/>
            <person name="Kang I."/>
            <person name="Kang S.G."/>
            <person name="Lee J.H."/>
            <person name="Kim S.J."/>
            <person name="Cho J.C."/>
        </authorList>
    </citation>
    <scope>NUCLEOTIDE SEQUENCE [LARGE SCALE GENOMIC DNA]</scope>
    <source>
        <strain evidence="8 9">IMCC1322</strain>
    </source>
</reference>
<dbReference type="GO" id="GO:0016114">
    <property type="term" value="P:terpenoid biosynthetic process"/>
    <property type="evidence" value="ECO:0007669"/>
    <property type="project" value="UniProtKB-ARBA"/>
</dbReference>